<proteinExistence type="predicted"/>
<dbReference type="AlphaFoldDB" id="A0A834XC68"/>
<gene>
    <name evidence="4" type="ORF">G2W53_005036</name>
</gene>
<protein>
    <submittedName>
        <fullName evidence="4">Retrovirus-related Pol polyprotein from transposon TNT 1-94</fullName>
    </submittedName>
</protein>
<organism evidence="4 5">
    <name type="scientific">Senna tora</name>
    <dbReference type="NCBI Taxonomy" id="362788"/>
    <lineage>
        <taxon>Eukaryota</taxon>
        <taxon>Viridiplantae</taxon>
        <taxon>Streptophyta</taxon>
        <taxon>Embryophyta</taxon>
        <taxon>Tracheophyta</taxon>
        <taxon>Spermatophyta</taxon>
        <taxon>Magnoliopsida</taxon>
        <taxon>eudicotyledons</taxon>
        <taxon>Gunneridae</taxon>
        <taxon>Pentapetalae</taxon>
        <taxon>rosids</taxon>
        <taxon>fabids</taxon>
        <taxon>Fabales</taxon>
        <taxon>Fabaceae</taxon>
        <taxon>Caesalpinioideae</taxon>
        <taxon>Cassia clade</taxon>
        <taxon>Senna</taxon>
    </lineage>
</organism>
<feature type="domain" description="Retrovirus-related Pol polyprotein from transposon TNT 1-94-like beta-barrel" evidence="3">
    <location>
        <begin position="95"/>
        <end position="170"/>
    </location>
</feature>
<dbReference type="EMBL" id="JAAIUW010000002">
    <property type="protein sequence ID" value="KAF7842738.1"/>
    <property type="molecule type" value="Genomic_DNA"/>
</dbReference>
<dbReference type="Pfam" id="PF22936">
    <property type="entry name" value="Pol_BBD"/>
    <property type="match status" value="1"/>
</dbReference>
<sequence>MTSAEDATSSTTDNVVTVVGEAAVPAPNTWTDAVPAPNTWTDTVPVLSTWTDAAPVLITGHRLNSSITTPSTGYIAQSGTYSSAMTTSRTPNDSWIVDSGASDHMTSNDSLFSTLAPCKTSLQVKIAYGTMAKVLGIGSVKISDTITLLNVLHVPTLACNLLSISKLTQDNHCSANFQSHNCTFQDLASGKTIGRAEEYNGLYHLGSSIFPAFNKVVLSANCPPDILLWHYRLGHPNFHYMQKFFLDKIETQTELTEFPNPDSVPQQQTQTTHDNKFGKVYTRRNGIQTENHTTPMMQTENPMSSSADSEGSNEGLNLPIAIRKGITKQFKYEHHALSKAASWDLKEQQLWTLLSESESDQVKLSLFEALKQLATLLPAAGQDHPLEMKTRRGFLALNVPCLIVSHNISGTNKKVEDSHGCEELLCTRSASRSLASISSTVLGDLQSTSRNLRRSLFGNLGVVGATSSSPTGNSIAMPPLPTLPAGSSTPAAIRLEINDTLCACTYESTYV</sequence>
<dbReference type="OrthoDB" id="1645289at2759"/>
<evidence type="ECO:0000313" key="5">
    <source>
        <dbReference type="Proteomes" id="UP000634136"/>
    </source>
</evidence>
<feature type="domain" description="GAG-pre-integrase" evidence="2">
    <location>
        <begin position="201"/>
        <end position="245"/>
    </location>
</feature>
<dbReference type="PANTHER" id="PTHR47592">
    <property type="entry name" value="PBF68 PROTEIN"/>
    <property type="match status" value="1"/>
</dbReference>
<dbReference type="InterPro" id="IPR054722">
    <property type="entry name" value="PolX-like_BBD"/>
</dbReference>
<dbReference type="Pfam" id="PF13976">
    <property type="entry name" value="gag_pre-integrs"/>
    <property type="match status" value="1"/>
</dbReference>
<evidence type="ECO:0000256" key="1">
    <source>
        <dbReference type="SAM" id="MobiDB-lite"/>
    </source>
</evidence>
<comment type="caution">
    <text evidence="4">The sequence shown here is derived from an EMBL/GenBank/DDBJ whole genome shotgun (WGS) entry which is preliminary data.</text>
</comment>
<evidence type="ECO:0000259" key="3">
    <source>
        <dbReference type="Pfam" id="PF22936"/>
    </source>
</evidence>
<accession>A0A834XC68</accession>
<dbReference type="Proteomes" id="UP000634136">
    <property type="component" value="Unassembled WGS sequence"/>
</dbReference>
<evidence type="ECO:0000259" key="2">
    <source>
        <dbReference type="Pfam" id="PF13976"/>
    </source>
</evidence>
<feature type="region of interest" description="Disordered" evidence="1">
    <location>
        <begin position="291"/>
        <end position="313"/>
    </location>
</feature>
<keyword evidence="5" id="KW-1185">Reference proteome</keyword>
<evidence type="ECO:0000313" key="4">
    <source>
        <dbReference type="EMBL" id="KAF7842738.1"/>
    </source>
</evidence>
<reference evidence="4" key="1">
    <citation type="submission" date="2020-09" db="EMBL/GenBank/DDBJ databases">
        <title>Genome-Enabled Discovery of Anthraquinone Biosynthesis in Senna tora.</title>
        <authorList>
            <person name="Kang S.-H."/>
            <person name="Pandey R.P."/>
            <person name="Lee C.-M."/>
            <person name="Sim J.-S."/>
            <person name="Jeong J.-T."/>
            <person name="Choi B.-S."/>
            <person name="Jung M."/>
            <person name="Ginzburg D."/>
            <person name="Zhao K."/>
            <person name="Won S.Y."/>
            <person name="Oh T.-J."/>
            <person name="Yu Y."/>
            <person name="Kim N.-H."/>
            <person name="Lee O.R."/>
            <person name="Lee T.-H."/>
            <person name="Bashyal P."/>
            <person name="Kim T.-S."/>
            <person name="Lee W.-H."/>
            <person name="Kawkins C."/>
            <person name="Kim C.-K."/>
            <person name="Kim J.S."/>
            <person name="Ahn B.O."/>
            <person name="Rhee S.Y."/>
            <person name="Sohng J.K."/>
        </authorList>
    </citation>
    <scope>NUCLEOTIDE SEQUENCE</scope>
    <source>
        <tissue evidence="4">Leaf</tissue>
    </source>
</reference>
<name>A0A834XC68_9FABA</name>
<dbReference type="InterPro" id="IPR025724">
    <property type="entry name" value="GAG-pre-integrase_dom"/>
</dbReference>